<dbReference type="SUPFAM" id="SSF53822">
    <property type="entry name" value="Periplasmic binding protein-like I"/>
    <property type="match status" value="1"/>
</dbReference>
<evidence type="ECO:0000313" key="5">
    <source>
        <dbReference type="EMBL" id="GAA3957226.1"/>
    </source>
</evidence>
<comment type="caution">
    <text evidence="5">The sequence shown here is derived from an EMBL/GenBank/DDBJ whole genome shotgun (WGS) entry which is preliminary data.</text>
</comment>
<dbReference type="Gene3D" id="3.40.50.2300">
    <property type="match status" value="1"/>
</dbReference>
<evidence type="ECO:0000256" key="3">
    <source>
        <dbReference type="ARBA" id="ARBA00022729"/>
    </source>
</evidence>
<dbReference type="InterPro" id="IPR025997">
    <property type="entry name" value="SBP_2_dom"/>
</dbReference>
<feature type="domain" description="Periplasmic binding protein" evidence="4">
    <location>
        <begin position="2"/>
        <end position="114"/>
    </location>
</feature>
<dbReference type="RefSeq" id="WP_344804840.1">
    <property type="nucleotide sequence ID" value="NZ_BAABBO010000007.1"/>
</dbReference>
<protein>
    <recommendedName>
        <fullName evidence="4">Periplasmic binding protein domain-containing protein</fullName>
    </recommendedName>
</protein>
<evidence type="ECO:0000259" key="4">
    <source>
        <dbReference type="Pfam" id="PF13407"/>
    </source>
</evidence>
<evidence type="ECO:0000313" key="6">
    <source>
        <dbReference type="Proteomes" id="UP001501337"/>
    </source>
</evidence>
<name>A0ABP7NZL7_9GAMM</name>
<reference evidence="6" key="1">
    <citation type="journal article" date="2019" name="Int. J. Syst. Evol. Microbiol.">
        <title>The Global Catalogue of Microorganisms (GCM) 10K type strain sequencing project: providing services to taxonomists for standard genome sequencing and annotation.</title>
        <authorList>
            <consortium name="The Broad Institute Genomics Platform"/>
            <consortium name="The Broad Institute Genome Sequencing Center for Infectious Disease"/>
            <person name="Wu L."/>
            <person name="Ma J."/>
        </authorList>
    </citation>
    <scope>NUCLEOTIDE SEQUENCE [LARGE SCALE GENOMIC DNA]</scope>
    <source>
        <strain evidence="6">JCM 17555</strain>
    </source>
</reference>
<proteinExistence type="inferred from homology"/>
<sequence length="203" mass="22069">MEVVGINGSINGTAAELRAQGLSLALGEYEHARLKALVNSRTWLREDGRGKALVLLRRHPGTKVVWAASDSLALGARDAARAIGGANVADIIGGIDWTDEALEAVANGQLTLSVGGHLLESLIAMVLLHDHFNGLDFNRDPGSRYLTPMAIADRSSASILQQRMDADLHSVDIRRLSKVRNRQLRRYDFSIDNILELPEASVQ</sequence>
<keyword evidence="6" id="KW-1185">Reference proteome</keyword>
<dbReference type="PANTHER" id="PTHR46847">
    <property type="entry name" value="D-ALLOSE-BINDING PERIPLASMIC PROTEIN-RELATED"/>
    <property type="match status" value="1"/>
</dbReference>
<comment type="similarity">
    <text evidence="2">Belongs to the bacterial solute-binding protein 2 family.</text>
</comment>
<evidence type="ECO:0000256" key="1">
    <source>
        <dbReference type="ARBA" id="ARBA00004196"/>
    </source>
</evidence>
<dbReference type="EMBL" id="BAABBO010000007">
    <property type="protein sequence ID" value="GAA3957226.1"/>
    <property type="molecule type" value="Genomic_DNA"/>
</dbReference>
<dbReference type="PANTHER" id="PTHR46847:SF2">
    <property type="entry name" value="ABC TRANSPORTER SUGAR-BINDING PROTEIN"/>
    <property type="match status" value="1"/>
</dbReference>
<dbReference type="Pfam" id="PF13407">
    <property type="entry name" value="Peripla_BP_4"/>
    <property type="match status" value="1"/>
</dbReference>
<comment type="subcellular location">
    <subcellularLocation>
        <location evidence="1">Cell envelope</location>
    </subcellularLocation>
</comment>
<accession>A0ABP7NZL7</accession>
<evidence type="ECO:0000256" key="2">
    <source>
        <dbReference type="ARBA" id="ARBA00007639"/>
    </source>
</evidence>
<dbReference type="InterPro" id="IPR028082">
    <property type="entry name" value="Peripla_BP_I"/>
</dbReference>
<gene>
    <name evidence="5" type="ORF">GCM10022278_14740</name>
</gene>
<organism evidence="5 6">
    <name type="scientific">Allohahella marinimesophila</name>
    <dbReference type="NCBI Taxonomy" id="1054972"/>
    <lineage>
        <taxon>Bacteria</taxon>
        <taxon>Pseudomonadati</taxon>
        <taxon>Pseudomonadota</taxon>
        <taxon>Gammaproteobacteria</taxon>
        <taxon>Oceanospirillales</taxon>
        <taxon>Hahellaceae</taxon>
        <taxon>Allohahella</taxon>
    </lineage>
</organism>
<keyword evidence="3" id="KW-0732">Signal</keyword>
<dbReference type="Proteomes" id="UP001501337">
    <property type="component" value="Unassembled WGS sequence"/>
</dbReference>